<dbReference type="AlphaFoldDB" id="A0A0G0T3I1"/>
<sequence length="171" mass="19498">MGIEQFLPGFVSGPMRRRREERAAAAAADLSREKTEKVGELFHQLFTDLSQSENPDPEERLLLMEQLEQTVADEGMRLEDVVHHIFVLNRTSAVPAHCMFGYNTVRSGYRTLLYPEDDSGPQAQLDKWKQQIYETVETEFPTMGRYKNDLLESSFGLFGNPETLVEQPVSA</sequence>
<organism evidence="1 2">
    <name type="scientific">Candidatus Roizmanbacteria bacterium GW2011_GWB1_40_7</name>
    <dbReference type="NCBI Taxonomy" id="1618482"/>
    <lineage>
        <taxon>Bacteria</taxon>
        <taxon>Candidatus Roizmaniibacteriota</taxon>
    </lineage>
</organism>
<dbReference type="EMBL" id="LBZM01000024">
    <property type="protein sequence ID" value="KKR71579.1"/>
    <property type="molecule type" value="Genomic_DNA"/>
</dbReference>
<name>A0A0G0T3I1_9BACT</name>
<protein>
    <submittedName>
        <fullName evidence="1">Uncharacterized protein</fullName>
    </submittedName>
</protein>
<accession>A0A0G0T3I1</accession>
<evidence type="ECO:0000313" key="2">
    <source>
        <dbReference type="Proteomes" id="UP000034664"/>
    </source>
</evidence>
<gene>
    <name evidence="1" type="ORF">UU14_C0024G0005</name>
</gene>
<proteinExistence type="predicted"/>
<evidence type="ECO:0000313" key="1">
    <source>
        <dbReference type="EMBL" id="KKR71579.1"/>
    </source>
</evidence>
<reference evidence="1 2" key="1">
    <citation type="journal article" date="2015" name="Nature">
        <title>rRNA introns, odd ribosomes, and small enigmatic genomes across a large radiation of phyla.</title>
        <authorList>
            <person name="Brown C.T."/>
            <person name="Hug L.A."/>
            <person name="Thomas B.C."/>
            <person name="Sharon I."/>
            <person name="Castelle C.J."/>
            <person name="Singh A."/>
            <person name="Wilkins M.J."/>
            <person name="Williams K.H."/>
            <person name="Banfield J.F."/>
        </authorList>
    </citation>
    <scope>NUCLEOTIDE SEQUENCE [LARGE SCALE GENOMIC DNA]</scope>
</reference>
<dbReference type="Proteomes" id="UP000034664">
    <property type="component" value="Unassembled WGS sequence"/>
</dbReference>
<comment type="caution">
    <text evidence="1">The sequence shown here is derived from an EMBL/GenBank/DDBJ whole genome shotgun (WGS) entry which is preliminary data.</text>
</comment>